<reference evidence="1" key="1">
    <citation type="submission" date="2021-08" db="EMBL/GenBank/DDBJ databases">
        <title>The first chromosome-level gecko genome reveals the dynamic sex chromosomes of Neotropical dwarf geckos (Sphaerodactylidae: Sphaerodactylus).</title>
        <authorList>
            <person name="Pinto B.J."/>
            <person name="Keating S.E."/>
            <person name="Gamble T."/>
        </authorList>
    </citation>
    <scope>NUCLEOTIDE SEQUENCE</scope>
    <source>
        <strain evidence="1">TG3544</strain>
    </source>
</reference>
<comment type="caution">
    <text evidence="1">The sequence shown here is derived from an EMBL/GenBank/DDBJ whole genome shotgun (WGS) entry which is preliminary data.</text>
</comment>
<dbReference type="EMBL" id="CM037615">
    <property type="protein sequence ID" value="KAH8013296.1"/>
    <property type="molecule type" value="Genomic_DNA"/>
</dbReference>
<proteinExistence type="predicted"/>
<keyword evidence="2" id="KW-1185">Reference proteome</keyword>
<evidence type="ECO:0000313" key="2">
    <source>
        <dbReference type="Proteomes" id="UP000827872"/>
    </source>
</evidence>
<dbReference type="Proteomes" id="UP000827872">
    <property type="component" value="Linkage Group LG02"/>
</dbReference>
<sequence>MRSRTTLEASALYGESKVGCREARDHVCTFKSSLLHYRSPAGSPHPEQPAKGLQGGVGVGNAALPGPPTRFDGARTHSFALPRRTHPAPLRPGADEGYSCSCNALFRASGEAFEEPAKRNERSRVEGGSHRLRPHRQGRDFTCLGGSRDSARNCHGRATA</sequence>
<name>A0ACB8G1A1_9SAUR</name>
<evidence type="ECO:0000313" key="1">
    <source>
        <dbReference type="EMBL" id="KAH8013296.1"/>
    </source>
</evidence>
<accession>A0ACB8G1A1</accession>
<organism evidence="1 2">
    <name type="scientific">Sphaerodactylus townsendi</name>
    <dbReference type="NCBI Taxonomy" id="933632"/>
    <lineage>
        <taxon>Eukaryota</taxon>
        <taxon>Metazoa</taxon>
        <taxon>Chordata</taxon>
        <taxon>Craniata</taxon>
        <taxon>Vertebrata</taxon>
        <taxon>Euteleostomi</taxon>
        <taxon>Lepidosauria</taxon>
        <taxon>Squamata</taxon>
        <taxon>Bifurcata</taxon>
        <taxon>Gekkota</taxon>
        <taxon>Sphaerodactylidae</taxon>
        <taxon>Sphaerodactylus</taxon>
    </lineage>
</organism>
<gene>
    <name evidence="1" type="ORF">K3G42_016048</name>
</gene>
<protein>
    <submittedName>
        <fullName evidence="1">Uncharacterized protein</fullName>
    </submittedName>
</protein>